<dbReference type="RefSeq" id="WP_010869302.1">
    <property type="nucleotide sequence ID" value="NC_018497.1"/>
</dbReference>
<dbReference type="GO" id="GO:0005737">
    <property type="term" value="C:cytoplasm"/>
    <property type="evidence" value="ECO:0007669"/>
    <property type="project" value="UniProtKB-SubCell"/>
</dbReference>
<reference evidence="7 8" key="1">
    <citation type="journal article" date="2012" name="J. Bacteriol.">
        <title>Draft Genome Sequences of Four Axenic Mycoplasma genitalium Strains Isolated from Denmark, Japan, and Australia.</title>
        <authorList>
            <person name="McGowin C.L."/>
            <person name="Ma L."/>
            <person name="Jensen J.S."/>
            <person name="Mancuso M.M."/>
            <person name="Hamasuna R."/>
            <person name="Adegboye D."/>
            <person name="Martin D.H."/>
        </authorList>
    </citation>
    <scope>NUCLEOTIDE SEQUENCE [LARGE SCALE GENOMIC DNA]</scope>
    <source>
        <strain evidence="7 8">M6320</strain>
    </source>
</reference>
<dbReference type="Gene3D" id="3.30.1340.10">
    <property type="entry name" value="HPr-like"/>
    <property type="match status" value="1"/>
</dbReference>
<evidence type="ECO:0000256" key="3">
    <source>
        <dbReference type="ARBA" id="ARBA00020422"/>
    </source>
</evidence>
<evidence type="ECO:0000256" key="4">
    <source>
        <dbReference type="ARBA" id="ARBA00022490"/>
    </source>
</evidence>
<name>A0ABC7ZI75_MYCGT</name>
<proteinExistence type="predicted"/>
<dbReference type="SUPFAM" id="SSF55594">
    <property type="entry name" value="HPr-like"/>
    <property type="match status" value="1"/>
</dbReference>
<dbReference type="Pfam" id="PF00381">
    <property type="entry name" value="PTS-HPr"/>
    <property type="match status" value="1"/>
</dbReference>
<dbReference type="EMBL" id="CP003772">
    <property type="protein sequence ID" value="AFQ03832.1"/>
    <property type="molecule type" value="Genomic_DNA"/>
</dbReference>
<comment type="subcellular location">
    <subcellularLocation>
        <location evidence="2">Cytoplasm</location>
    </subcellularLocation>
</comment>
<dbReference type="PANTHER" id="PTHR33705:SF2">
    <property type="entry name" value="PHOSPHOCARRIER PROTEIN NPR"/>
    <property type="match status" value="1"/>
</dbReference>
<dbReference type="GeneID" id="99646849"/>
<dbReference type="NCBIfam" id="TIGR01003">
    <property type="entry name" value="PTS_HPr_family"/>
    <property type="match status" value="1"/>
</dbReference>
<dbReference type="GO" id="GO:0009401">
    <property type="term" value="P:phosphoenolpyruvate-dependent sugar phosphotransferase system"/>
    <property type="evidence" value="ECO:0007669"/>
    <property type="project" value="UniProtKB-KW"/>
</dbReference>
<evidence type="ECO:0000256" key="2">
    <source>
        <dbReference type="ARBA" id="ARBA00004496"/>
    </source>
</evidence>
<keyword evidence="4" id="KW-0963">Cytoplasm</keyword>
<protein>
    <recommendedName>
        <fullName evidence="3">Phosphocarrier protein HPr</fullName>
    </recommendedName>
</protein>
<dbReference type="SMR" id="A0ABC7ZI75"/>
<keyword evidence="5" id="KW-0598">Phosphotransferase system</keyword>
<sequence>MKKFQAVIKDPVGIHARPASILASEASKFKSELKLVAPSGVEGNIKSIINLMSLGIRHNDNITIKADGADEEEALAAIKACLEKNKVI</sequence>
<organism evidence="7 8">
    <name type="scientific">Mycoplasmoides genitalium M6320</name>
    <dbReference type="NCBI Taxonomy" id="662945"/>
    <lineage>
        <taxon>Bacteria</taxon>
        <taxon>Bacillati</taxon>
        <taxon>Mycoplasmatota</taxon>
        <taxon>Mycoplasmoidales</taxon>
        <taxon>Mycoplasmoidaceae</taxon>
        <taxon>Mycoplasmoides</taxon>
    </lineage>
</organism>
<dbReference type="AlphaFoldDB" id="A0ABC7ZI75"/>
<evidence type="ECO:0000313" key="7">
    <source>
        <dbReference type="EMBL" id="AFQ03832.1"/>
    </source>
</evidence>
<dbReference type="InterPro" id="IPR035895">
    <property type="entry name" value="HPr-like_sf"/>
</dbReference>
<evidence type="ECO:0000313" key="8">
    <source>
        <dbReference type="Proteomes" id="UP000005254"/>
    </source>
</evidence>
<dbReference type="KEGG" id="mgx:CM1_00200"/>
<dbReference type="InterPro" id="IPR001020">
    <property type="entry name" value="PTS_HPr_His_P_site"/>
</dbReference>
<dbReference type="PROSITE" id="PS51350">
    <property type="entry name" value="PTS_HPR_DOM"/>
    <property type="match status" value="1"/>
</dbReference>
<dbReference type="Proteomes" id="UP000005254">
    <property type="component" value="Chromosome"/>
</dbReference>
<accession>A0ABC7ZI75</accession>
<dbReference type="InterPro" id="IPR050399">
    <property type="entry name" value="HPr"/>
</dbReference>
<evidence type="ECO:0000259" key="6">
    <source>
        <dbReference type="PROSITE" id="PS51350"/>
    </source>
</evidence>
<comment type="function">
    <text evidence="1">General (non sugar-specific) component of the phosphoenolpyruvate-dependent sugar phosphotransferase system (sugar PTS). This major carbohydrate active-transport system catalyzes the phosphorylation of incoming sugar substrates concomitantly with their translocation across the cell membrane. The phosphoryl group from phosphoenolpyruvate (PEP) is transferred to the phosphoryl carrier protein HPr by enzyme I. Phospho-HPr then transfers it to the PTS EIIA domain.</text>
</comment>
<dbReference type="CDD" id="cd00367">
    <property type="entry name" value="PTS-HPr_like"/>
    <property type="match status" value="1"/>
</dbReference>
<gene>
    <name evidence="7" type="ORF">CM1_00200</name>
</gene>
<dbReference type="PROSITE" id="PS00589">
    <property type="entry name" value="PTS_HPR_SER"/>
    <property type="match status" value="1"/>
</dbReference>
<feature type="domain" description="HPr" evidence="6">
    <location>
        <begin position="1"/>
        <end position="88"/>
    </location>
</feature>
<dbReference type="InterPro" id="IPR000032">
    <property type="entry name" value="HPr-like"/>
</dbReference>
<dbReference type="PANTHER" id="PTHR33705">
    <property type="entry name" value="PHOSPHOCARRIER PROTEIN HPR"/>
    <property type="match status" value="1"/>
</dbReference>
<dbReference type="InterPro" id="IPR002114">
    <property type="entry name" value="PTS_HPr_Ser_P_site"/>
</dbReference>
<dbReference type="PRINTS" id="PR00107">
    <property type="entry name" value="PHOSPHOCPHPR"/>
</dbReference>
<evidence type="ECO:0000256" key="5">
    <source>
        <dbReference type="ARBA" id="ARBA00022683"/>
    </source>
</evidence>
<evidence type="ECO:0000256" key="1">
    <source>
        <dbReference type="ARBA" id="ARBA00003681"/>
    </source>
</evidence>
<dbReference type="PROSITE" id="PS00369">
    <property type="entry name" value="PTS_HPR_HIS"/>
    <property type="match status" value="1"/>
</dbReference>